<organism evidence="7 8">
    <name type="scientific">Metschnikowia bicuspidata var. bicuspidata NRRL YB-4993</name>
    <dbReference type="NCBI Taxonomy" id="869754"/>
    <lineage>
        <taxon>Eukaryota</taxon>
        <taxon>Fungi</taxon>
        <taxon>Dikarya</taxon>
        <taxon>Ascomycota</taxon>
        <taxon>Saccharomycotina</taxon>
        <taxon>Pichiomycetes</taxon>
        <taxon>Metschnikowiaceae</taxon>
        <taxon>Metschnikowia</taxon>
    </lineage>
</organism>
<feature type="domain" description="Myosin-binding" evidence="6">
    <location>
        <begin position="187"/>
        <end position="421"/>
    </location>
</feature>
<keyword evidence="4" id="KW-0472">Membrane</keyword>
<feature type="region of interest" description="Disordered" evidence="5">
    <location>
        <begin position="584"/>
        <end position="607"/>
    </location>
</feature>
<dbReference type="OrthoDB" id="4089780at2759"/>
<proteinExistence type="predicted"/>
<evidence type="ECO:0000259" key="6">
    <source>
        <dbReference type="Pfam" id="PF12632"/>
    </source>
</evidence>
<dbReference type="GO" id="GO:0017022">
    <property type="term" value="F:myosin binding"/>
    <property type="evidence" value="ECO:0007669"/>
    <property type="project" value="InterPro"/>
</dbReference>
<protein>
    <recommendedName>
        <fullName evidence="6">Myosin-binding domain-containing protein</fullName>
    </recommendedName>
</protein>
<comment type="caution">
    <text evidence="7">The sequence shown here is derived from an EMBL/GenBank/DDBJ whole genome shotgun (WGS) entry which is preliminary data.</text>
</comment>
<sequence>MNFDRPGFPPPFPPAEADWGIEETSHHRKRFDSVSTSECSQPHRSKEYDLRSPTLCNRTNSFGMNSDILYTGHGRRDNLITMKPCTENFSKFILKYLRLPPIRALLVEKFKYNLVLSNLLDDSLVLSKNEQALEGLLQARSSGEHHVPVSLKRKFSDDGIRLKIVNKKYVLLVPSSLLRPELLFNTISLIIFLLKQIKFSSSRMKLASRIKLFKILLITSTWILKSKRAQATIESVRSLRSLDDFMISNCKVNKAIIAHIIRLKELRLFSSQRKAPAQLSNMGSSAYSESPDRHLDMLLTSLVLNLRYSIRELLPLANGALLEKYCLINSVQVSAIYDTLQSEHDDPLTLEALTAKLSVFNSHRRFFVCQLLTVHDCPSHNFFLLTLSDHLNIDVASDQMSCTATRRAARLDKVLQDHTGTLDHLLGLNEKFKILENLPGSSDYANHDVLAHNFNNNNKADDVLALDSDAELNNLINKLLTVMTSLKYFKKYSQLIANLNNADEHEERLAIFDLFQGDLESCMEIFGTCMGEYKSGFQEKFNSATSVTSSRSNSQRNSLHSEHNFNLKSFRTLSAKSRKNNLIVSPRDSQVSLDTTGSPERADKQSKRVSSGLLLGLLTVLEDPQQTRVQLRANTLKMYNFSGLNRESYNQAALDALTKKANNGHQTARFSRTSMNSNISGLSDLIASTQITTDEDDEENARIELLAEGATQGMSKADLEKKLEESFARIYNLEKPLFVEEDQDQISITKNTTFLRNLEESLSAKPGS</sequence>
<evidence type="ECO:0000313" key="8">
    <source>
        <dbReference type="Proteomes" id="UP000092555"/>
    </source>
</evidence>
<evidence type="ECO:0000256" key="3">
    <source>
        <dbReference type="ARBA" id="ARBA00022989"/>
    </source>
</evidence>
<dbReference type="GO" id="GO:0012505">
    <property type="term" value="C:endomembrane system"/>
    <property type="evidence" value="ECO:0007669"/>
    <property type="project" value="UniProtKB-SubCell"/>
</dbReference>
<reference evidence="7 8" key="1">
    <citation type="submission" date="2016-05" db="EMBL/GenBank/DDBJ databases">
        <title>Comparative genomics of biotechnologically important yeasts.</title>
        <authorList>
            <consortium name="DOE Joint Genome Institute"/>
            <person name="Riley R."/>
            <person name="Haridas S."/>
            <person name="Wolfe K.H."/>
            <person name="Lopes M.R."/>
            <person name="Hittinger C.T."/>
            <person name="Goker M."/>
            <person name="Salamov A."/>
            <person name="Wisecaver J."/>
            <person name="Long T.M."/>
            <person name="Aerts A.L."/>
            <person name="Barry K."/>
            <person name="Choi C."/>
            <person name="Clum A."/>
            <person name="Coughlan A.Y."/>
            <person name="Deshpande S."/>
            <person name="Douglass A.P."/>
            <person name="Hanson S.J."/>
            <person name="Klenk H.-P."/>
            <person name="LaButti K."/>
            <person name="Lapidus A."/>
            <person name="Lindquist E."/>
            <person name="Lipzen A."/>
            <person name="Meier-kolthoff J.P."/>
            <person name="Ohm R.A."/>
            <person name="Otillar R.P."/>
            <person name="Pangilinan J."/>
            <person name="Peng Y."/>
            <person name="Rokas A."/>
            <person name="Rosa C.A."/>
            <person name="Scheuner C."/>
            <person name="Sibirny A.A."/>
            <person name="Slot J.C."/>
            <person name="Stielow J.B."/>
            <person name="Sun H."/>
            <person name="Kurtzman C.P."/>
            <person name="Blackwell M."/>
            <person name="Grigoriev I.V."/>
            <person name="Jeffries T.W."/>
        </authorList>
    </citation>
    <scope>NUCLEOTIDE SEQUENCE [LARGE SCALE GENOMIC DNA]</scope>
    <source>
        <strain evidence="7 8">NRRL YB-4993</strain>
    </source>
</reference>
<evidence type="ECO:0000256" key="1">
    <source>
        <dbReference type="ARBA" id="ARBA00004308"/>
    </source>
</evidence>
<dbReference type="AlphaFoldDB" id="A0A1A0H212"/>
<keyword evidence="3" id="KW-1133">Transmembrane helix</keyword>
<evidence type="ECO:0000256" key="5">
    <source>
        <dbReference type="SAM" id="MobiDB-lite"/>
    </source>
</evidence>
<comment type="subcellular location">
    <subcellularLocation>
        <location evidence="1">Endomembrane system</location>
    </subcellularLocation>
</comment>
<dbReference type="Pfam" id="PF12632">
    <property type="entry name" value="Vezatin"/>
    <property type="match status" value="1"/>
</dbReference>
<evidence type="ECO:0000256" key="2">
    <source>
        <dbReference type="ARBA" id="ARBA00022692"/>
    </source>
</evidence>
<evidence type="ECO:0000313" key="7">
    <source>
        <dbReference type="EMBL" id="OBA17962.1"/>
    </source>
</evidence>
<dbReference type="EMBL" id="LXTC01000009">
    <property type="protein sequence ID" value="OBA17962.1"/>
    <property type="molecule type" value="Genomic_DNA"/>
</dbReference>
<dbReference type="STRING" id="869754.A0A1A0H212"/>
<keyword evidence="2" id="KW-0812">Transmembrane</keyword>
<gene>
    <name evidence="7" type="ORF">METBIDRAFT_80073</name>
</gene>
<accession>A0A1A0H212</accession>
<dbReference type="InterPro" id="IPR026859">
    <property type="entry name" value="Myosin-bd"/>
</dbReference>
<evidence type="ECO:0000256" key="4">
    <source>
        <dbReference type="ARBA" id="ARBA00023136"/>
    </source>
</evidence>
<keyword evidence="8" id="KW-1185">Reference proteome</keyword>
<name>A0A1A0H212_9ASCO</name>
<dbReference type="Proteomes" id="UP000092555">
    <property type="component" value="Unassembled WGS sequence"/>
</dbReference>
<feature type="compositionally biased region" description="Polar residues" evidence="5">
    <location>
        <begin position="584"/>
        <end position="598"/>
    </location>
</feature>
<dbReference type="GeneID" id="30032143"/>
<dbReference type="RefSeq" id="XP_018709357.1">
    <property type="nucleotide sequence ID" value="XM_018859167.1"/>
</dbReference>